<dbReference type="Proteomes" id="UP000198862">
    <property type="component" value="Unassembled WGS sequence"/>
</dbReference>
<evidence type="ECO:0000259" key="2">
    <source>
        <dbReference type="Pfam" id="PF16976"/>
    </source>
</evidence>
<dbReference type="EMBL" id="FOLO01000017">
    <property type="protein sequence ID" value="SFC75017.1"/>
    <property type="molecule type" value="Genomic_DNA"/>
</dbReference>
<feature type="domain" description="Flp pilus assembly protein RcpC/CpaB" evidence="2">
    <location>
        <begin position="118"/>
        <end position="239"/>
    </location>
</feature>
<dbReference type="RefSeq" id="WP_091984111.1">
    <property type="nucleotide sequence ID" value="NZ_FOLO01000017.1"/>
</dbReference>
<sequence>MLSTKHIIYLTFCLTLTGLVGIYWQMTNVNSPKVEEKIIEPQVSVLTINSDIEIGQALKSNQVSWKLISQSHANSLVGVIIKKDFKLNSFETSITRHALKSGNYLHFDDMVSPNDSDFLTSVLDHDKRAIAIKVDAKAAIAGLIRPGDRVDVMFYHHLKKRADQDNWLIASSGSARQLVSNVRLLAVDRKIERQDQIKEGKHQAEKFNEQSTVTLEVSTLEAEQLALAQELGQLSLLLRSVNKKNLLREQQIKPKATTFSDVLTQFNSRTDRANMVLMKGKYQLVTNYKYKEEN</sequence>
<keyword evidence="1" id="KW-1133">Transmembrane helix</keyword>
<organism evidence="3 4">
    <name type="scientific">Pseudoalteromonas denitrificans DSM 6059</name>
    <dbReference type="NCBI Taxonomy" id="1123010"/>
    <lineage>
        <taxon>Bacteria</taxon>
        <taxon>Pseudomonadati</taxon>
        <taxon>Pseudomonadota</taxon>
        <taxon>Gammaproteobacteria</taxon>
        <taxon>Alteromonadales</taxon>
        <taxon>Pseudoalteromonadaceae</taxon>
        <taxon>Pseudoalteromonas</taxon>
    </lineage>
</organism>
<dbReference type="AlphaFoldDB" id="A0A1I1LP47"/>
<keyword evidence="1" id="KW-0812">Transmembrane</keyword>
<feature type="transmembrane region" description="Helical" evidence="1">
    <location>
        <begin position="7"/>
        <end position="26"/>
    </location>
</feature>
<proteinExistence type="predicted"/>
<accession>A0A1I1LP47</accession>
<dbReference type="STRING" id="1123010.SAMN02745724_02449"/>
<evidence type="ECO:0000313" key="3">
    <source>
        <dbReference type="EMBL" id="SFC75017.1"/>
    </source>
</evidence>
<keyword evidence="4" id="KW-1185">Reference proteome</keyword>
<reference evidence="3 4" key="1">
    <citation type="submission" date="2016-10" db="EMBL/GenBank/DDBJ databases">
        <authorList>
            <person name="de Groot N.N."/>
        </authorList>
    </citation>
    <scope>NUCLEOTIDE SEQUENCE [LARGE SCALE GENOMIC DNA]</scope>
    <source>
        <strain evidence="3 4">DSM 6059</strain>
    </source>
</reference>
<evidence type="ECO:0000256" key="1">
    <source>
        <dbReference type="SAM" id="Phobius"/>
    </source>
</evidence>
<dbReference type="NCBIfam" id="TIGR03177">
    <property type="entry name" value="pilus_cpaB"/>
    <property type="match status" value="1"/>
</dbReference>
<dbReference type="InterPro" id="IPR031571">
    <property type="entry name" value="RcpC_dom"/>
</dbReference>
<dbReference type="InterPro" id="IPR017592">
    <property type="entry name" value="Pilus_assmbl_Flp-typ_CpaB"/>
</dbReference>
<name>A0A1I1LP47_9GAMM</name>
<dbReference type="Pfam" id="PF16976">
    <property type="entry name" value="RcpC"/>
    <property type="match status" value="1"/>
</dbReference>
<evidence type="ECO:0000313" key="4">
    <source>
        <dbReference type="Proteomes" id="UP000198862"/>
    </source>
</evidence>
<protein>
    <submittedName>
        <fullName evidence="3">Flp pilus assembly protein CpaB</fullName>
    </submittedName>
</protein>
<gene>
    <name evidence="3" type="ORF">SAMN02745724_02449</name>
</gene>
<keyword evidence="1" id="KW-0472">Membrane</keyword>
<dbReference type="OrthoDB" id="163768at2"/>